<name>A0A1R2B664_9CILI</name>
<dbReference type="PANTHER" id="PTHR12603">
    <property type="entry name" value="CCR4-NOT TRANSCRIPTION COMPLEX RELATED"/>
    <property type="match status" value="1"/>
</dbReference>
<feature type="domain" description="RRM" evidence="4">
    <location>
        <begin position="88"/>
        <end position="170"/>
    </location>
</feature>
<organism evidence="5 6">
    <name type="scientific">Stentor coeruleus</name>
    <dbReference type="NCBI Taxonomy" id="5963"/>
    <lineage>
        <taxon>Eukaryota</taxon>
        <taxon>Sar</taxon>
        <taxon>Alveolata</taxon>
        <taxon>Ciliophora</taxon>
        <taxon>Postciliodesmatophora</taxon>
        <taxon>Heterotrichea</taxon>
        <taxon>Heterotrichida</taxon>
        <taxon>Stentoridae</taxon>
        <taxon>Stentor</taxon>
    </lineage>
</organism>
<reference evidence="5 6" key="1">
    <citation type="submission" date="2016-11" db="EMBL/GenBank/DDBJ databases">
        <title>The macronuclear genome of Stentor coeruleus: a giant cell with tiny introns.</title>
        <authorList>
            <person name="Slabodnick M."/>
            <person name="Ruby J.G."/>
            <person name="Reiff S.B."/>
            <person name="Swart E.C."/>
            <person name="Gosai S."/>
            <person name="Prabakaran S."/>
            <person name="Witkowska E."/>
            <person name="Larue G.E."/>
            <person name="Fisher S."/>
            <person name="Freeman R.M."/>
            <person name="Gunawardena J."/>
            <person name="Chu W."/>
            <person name="Stover N.A."/>
            <person name="Gregory B.D."/>
            <person name="Nowacki M."/>
            <person name="Derisi J."/>
            <person name="Roy S.W."/>
            <person name="Marshall W.F."/>
            <person name="Sood P."/>
        </authorList>
    </citation>
    <scope>NUCLEOTIDE SEQUENCE [LARGE SCALE GENOMIC DNA]</scope>
    <source>
        <strain evidence="5">WM001</strain>
    </source>
</reference>
<dbReference type="InterPro" id="IPR039780">
    <property type="entry name" value="Mot2"/>
</dbReference>
<dbReference type="SUPFAM" id="SSF57850">
    <property type="entry name" value="RING/U-box"/>
    <property type="match status" value="1"/>
</dbReference>
<evidence type="ECO:0008006" key="7">
    <source>
        <dbReference type="Google" id="ProtNLM"/>
    </source>
</evidence>
<dbReference type="GO" id="GO:0003723">
    <property type="term" value="F:RNA binding"/>
    <property type="evidence" value="ECO:0007669"/>
    <property type="project" value="UniProtKB-UniRule"/>
</dbReference>
<dbReference type="InterPro" id="IPR000504">
    <property type="entry name" value="RRM_dom"/>
</dbReference>
<dbReference type="Proteomes" id="UP000187209">
    <property type="component" value="Unassembled WGS sequence"/>
</dbReference>
<dbReference type="Gene3D" id="3.30.70.330">
    <property type="match status" value="1"/>
</dbReference>
<dbReference type="PROSITE" id="PS50089">
    <property type="entry name" value="ZF_RING_2"/>
    <property type="match status" value="1"/>
</dbReference>
<dbReference type="OrthoDB" id="1923159at2759"/>
<dbReference type="Pfam" id="PF14570">
    <property type="entry name" value="zf-RING_4"/>
    <property type="match status" value="1"/>
</dbReference>
<evidence type="ECO:0000259" key="3">
    <source>
        <dbReference type="PROSITE" id="PS50089"/>
    </source>
</evidence>
<comment type="caution">
    <text evidence="5">The sequence shown here is derived from an EMBL/GenBank/DDBJ whole genome shotgun (WGS) entry which is preliminary data.</text>
</comment>
<dbReference type="EMBL" id="MPUH01000924">
    <property type="protein sequence ID" value="OMJ72165.1"/>
    <property type="molecule type" value="Genomic_DNA"/>
</dbReference>
<evidence type="ECO:0000313" key="6">
    <source>
        <dbReference type="Proteomes" id="UP000187209"/>
    </source>
</evidence>
<sequence>MEGNLCMICSNTLTKEEELFHPCECEMKFCFYCFRDLFEKIHNNLQGMCPQCRKPLKARIQVPQKVQKRELDISNINFLRKVRVLSRKSLYLQGVPAELSILQLQTADFLGKYGEIKDISIELKYFQADPPGTYRVFVHYLEDISAAKAVLALNGYIIDKNPMKAEYMIANFCGNFLKNKQCYIRNCKFLHEIPNDCEWYTLEEMSKVDLSKPKDIESYDIKTTTTGSFPVVTLKKKSESFSNIFVPKRSSKYTPKYIPVSNITFKASESNPIDPCNKKLTSISEYSDILQHNPKKTTRGGVFQLLSEDDD</sequence>
<dbReference type="PANTHER" id="PTHR12603:SF41">
    <property type="entry name" value="NUCLEIC ACID BINDING NABP DOMAIN-CONTAINING PROTEIN"/>
    <property type="match status" value="1"/>
</dbReference>
<proteinExistence type="predicted"/>
<feature type="domain" description="RING-type" evidence="3">
    <location>
        <begin position="6"/>
        <end position="53"/>
    </location>
</feature>
<dbReference type="Gene3D" id="3.30.40.10">
    <property type="entry name" value="Zinc/RING finger domain, C3HC4 (zinc finger)"/>
    <property type="match status" value="1"/>
</dbReference>
<evidence type="ECO:0000313" key="5">
    <source>
        <dbReference type="EMBL" id="OMJ72165.1"/>
    </source>
</evidence>
<dbReference type="InterPro" id="IPR012677">
    <property type="entry name" value="Nucleotide-bd_a/b_plait_sf"/>
</dbReference>
<keyword evidence="1" id="KW-0862">Zinc</keyword>
<keyword evidence="1" id="KW-0479">Metal-binding</keyword>
<keyword evidence="2" id="KW-0694">RNA-binding</keyword>
<dbReference type="InterPro" id="IPR001841">
    <property type="entry name" value="Znf_RING"/>
</dbReference>
<dbReference type="InterPro" id="IPR013083">
    <property type="entry name" value="Znf_RING/FYVE/PHD"/>
</dbReference>
<dbReference type="GO" id="GO:0030014">
    <property type="term" value="C:CCR4-NOT complex"/>
    <property type="evidence" value="ECO:0007669"/>
    <property type="project" value="InterPro"/>
</dbReference>
<keyword evidence="1" id="KW-0863">Zinc-finger</keyword>
<evidence type="ECO:0000256" key="2">
    <source>
        <dbReference type="PROSITE-ProRule" id="PRU00176"/>
    </source>
</evidence>
<gene>
    <name evidence="5" type="ORF">SteCoe_29456</name>
</gene>
<dbReference type="PROSITE" id="PS50102">
    <property type="entry name" value="RRM"/>
    <property type="match status" value="1"/>
</dbReference>
<dbReference type="SUPFAM" id="SSF54928">
    <property type="entry name" value="RNA-binding domain, RBD"/>
    <property type="match status" value="1"/>
</dbReference>
<protein>
    <recommendedName>
        <fullName evidence="7">RING-type domain-containing protein</fullName>
    </recommendedName>
</protein>
<dbReference type="GO" id="GO:0004842">
    <property type="term" value="F:ubiquitin-protein transferase activity"/>
    <property type="evidence" value="ECO:0007669"/>
    <property type="project" value="InterPro"/>
</dbReference>
<dbReference type="GO" id="GO:0016567">
    <property type="term" value="P:protein ubiquitination"/>
    <property type="evidence" value="ECO:0007669"/>
    <property type="project" value="TreeGrafter"/>
</dbReference>
<dbReference type="AlphaFoldDB" id="A0A1R2B664"/>
<dbReference type="InterPro" id="IPR035979">
    <property type="entry name" value="RBD_domain_sf"/>
</dbReference>
<keyword evidence="6" id="KW-1185">Reference proteome</keyword>
<evidence type="ECO:0000259" key="4">
    <source>
        <dbReference type="PROSITE" id="PS50102"/>
    </source>
</evidence>
<accession>A0A1R2B664</accession>
<dbReference type="GO" id="GO:0008270">
    <property type="term" value="F:zinc ion binding"/>
    <property type="evidence" value="ECO:0007669"/>
    <property type="project" value="UniProtKB-KW"/>
</dbReference>
<evidence type="ECO:0000256" key="1">
    <source>
        <dbReference type="PROSITE-ProRule" id="PRU00175"/>
    </source>
</evidence>